<protein>
    <submittedName>
        <fullName evidence="2">Uncharacterized protein</fullName>
    </submittedName>
</protein>
<dbReference type="OrthoDB" id="2347980at2759"/>
<dbReference type="Proteomes" id="UP000249218">
    <property type="component" value="Unassembled WGS sequence"/>
</dbReference>
<keyword evidence="3" id="KW-1185">Reference proteome</keyword>
<dbReference type="PANTHER" id="PTHR16064:SF3">
    <property type="entry name" value="BTB_POZ DOMAIN-CONTAINING PROTEIN 7"/>
    <property type="match status" value="1"/>
</dbReference>
<evidence type="ECO:0000256" key="1">
    <source>
        <dbReference type="SAM" id="MobiDB-lite"/>
    </source>
</evidence>
<feature type="region of interest" description="Disordered" evidence="1">
    <location>
        <begin position="211"/>
        <end position="230"/>
    </location>
</feature>
<dbReference type="PANTHER" id="PTHR16064">
    <property type="entry name" value="BTB POZ DOMAIN CONTAINING 7"/>
    <property type="match status" value="1"/>
</dbReference>
<organism evidence="2 3">
    <name type="scientific">Helicoverpa armigera</name>
    <name type="common">Cotton bollworm</name>
    <name type="synonym">Heliothis armigera</name>
    <dbReference type="NCBI Taxonomy" id="29058"/>
    <lineage>
        <taxon>Eukaryota</taxon>
        <taxon>Metazoa</taxon>
        <taxon>Ecdysozoa</taxon>
        <taxon>Arthropoda</taxon>
        <taxon>Hexapoda</taxon>
        <taxon>Insecta</taxon>
        <taxon>Pterygota</taxon>
        <taxon>Neoptera</taxon>
        <taxon>Endopterygota</taxon>
        <taxon>Lepidoptera</taxon>
        <taxon>Glossata</taxon>
        <taxon>Ditrysia</taxon>
        <taxon>Noctuoidea</taxon>
        <taxon>Noctuidae</taxon>
        <taxon>Heliothinae</taxon>
        <taxon>Helicoverpa</taxon>
    </lineage>
</organism>
<dbReference type="InterPro" id="IPR042345">
    <property type="entry name" value="Btbd7"/>
</dbReference>
<evidence type="ECO:0000313" key="3">
    <source>
        <dbReference type="Proteomes" id="UP000249218"/>
    </source>
</evidence>
<reference evidence="2 3" key="1">
    <citation type="journal article" date="2017" name="BMC Biol.">
        <title>Genomic innovations, transcriptional plasticity and gene loss underlying the evolution and divergence of two highly polyphagous and invasive Helicoverpa pest species.</title>
        <authorList>
            <person name="Pearce S.L."/>
            <person name="Clarke D.F."/>
            <person name="East P.D."/>
            <person name="Elfekih S."/>
            <person name="Gordon K.H."/>
            <person name="Jermiin L.S."/>
            <person name="McGaughran A."/>
            <person name="Oakeshott J.G."/>
            <person name="Papanikolaou A."/>
            <person name="Perera O.P."/>
            <person name="Rane R.V."/>
            <person name="Richards S."/>
            <person name="Tay W.T."/>
            <person name="Walsh T.K."/>
            <person name="Anderson A."/>
            <person name="Anderson C.J."/>
            <person name="Asgari S."/>
            <person name="Board P.G."/>
            <person name="Bretschneider A."/>
            <person name="Campbell P.M."/>
            <person name="Chertemps T."/>
            <person name="Christeller J.T."/>
            <person name="Coppin C.W."/>
            <person name="Downes S.J."/>
            <person name="Duan G."/>
            <person name="Farnsworth C.A."/>
            <person name="Good R.T."/>
            <person name="Han L.B."/>
            <person name="Han Y.C."/>
            <person name="Hatje K."/>
            <person name="Horne I."/>
            <person name="Huang Y.P."/>
            <person name="Hughes D.S."/>
            <person name="Jacquin-Joly E."/>
            <person name="James W."/>
            <person name="Jhangiani S."/>
            <person name="Kollmar M."/>
            <person name="Kuwar S.S."/>
            <person name="Li S."/>
            <person name="Liu N.Y."/>
            <person name="Maibeche M.T."/>
            <person name="Miller J.R."/>
            <person name="Montagne N."/>
            <person name="Perry T."/>
            <person name="Qu J."/>
            <person name="Song S.V."/>
            <person name="Sutton G.G."/>
            <person name="Vogel H."/>
            <person name="Walenz B.P."/>
            <person name="Xu W."/>
            <person name="Zhang H.J."/>
            <person name="Zou Z."/>
            <person name="Batterham P."/>
            <person name="Edwards O.R."/>
            <person name="Feyereisen R."/>
            <person name="Gibbs R.A."/>
            <person name="Heckel D.G."/>
            <person name="McGrath A."/>
            <person name="Robin C."/>
            <person name="Scherer S.E."/>
            <person name="Worley K.C."/>
            <person name="Wu Y.D."/>
        </authorList>
    </citation>
    <scope>NUCLEOTIDE SEQUENCE [LARGE SCALE GENOMIC DNA]</scope>
    <source>
        <strain evidence="2">Harm_GR_Male_#8</strain>
        <tissue evidence="2">Whole organism</tissue>
    </source>
</reference>
<sequence length="409" mass="43599">MGAGEGAGTAAAWLGRGSYRPPRCFLPYLDELKALLEDQAVPEAELSRARRERYLHRIPDTLYMIALRAVREMSLPDACADLLLADLDLDREREAEDWDTESVTSTRSDQPPLDCCSRTLSGSGSLRCASGGSVRAQPALHIPIDNSRAGTCGRRDGASRSADAALHRQSVPRAAGRPAGAALSACVPDVCAPNANTHLLTARDYFRHAPPWGSRAQRAGGAHGSRQQREHTPKWFISKEPIPSNGYDAMHCGPITALAPAPHEYHKRDPINYFSAGEAYSSSRAGAPPLAVSASPPLVAAAAAPRAPAPAARGSATLPHERRAHAAVAGLHAPLHQPSGSRSRASASPQRELHAPAHHLALSRLGSERSAGPSRSPSPHSPHSRLYRPHYRVEPSYSGASASSRHTYA</sequence>
<name>A0A2W1B7L7_HELAM</name>
<accession>A0A2W1B7L7</accession>
<dbReference type="GO" id="GO:0061138">
    <property type="term" value="P:morphogenesis of a branching epithelium"/>
    <property type="evidence" value="ECO:0007669"/>
    <property type="project" value="InterPro"/>
</dbReference>
<gene>
    <name evidence="2" type="primary">HaOG214156</name>
    <name evidence="2" type="ORF">B5X24_HaOG214156</name>
</gene>
<feature type="region of interest" description="Disordered" evidence="1">
    <location>
        <begin position="333"/>
        <end position="409"/>
    </location>
</feature>
<evidence type="ECO:0000313" key="2">
    <source>
        <dbReference type="EMBL" id="PZC71071.1"/>
    </source>
</evidence>
<dbReference type="EMBL" id="KZ150384">
    <property type="protein sequence ID" value="PZC71071.1"/>
    <property type="molecule type" value="Genomic_DNA"/>
</dbReference>
<proteinExistence type="predicted"/>
<dbReference type="AlphaFoldDB" id="A0A2W1B7L7"/>
<feature type="compositionally biased region" description="Low complexity" evidence="1">
    <location>
        <begin position="337"/>
        <end position="350"/>
    </location>
</feature>
<feature type="region of interest" description="Disordered" evidence="1">
    <location>
        <begin position="145"/>
        <end position="169"/>
    </location>
</feature>
<feature type="compositionally biased region" description="Polar residues" evidence="1">
    <location>
        <begin position="398"/>
        <end position="409"/>
    </location>
</feature>